<name>A0A915BJS4_PARUN</name>
<dbReference type="EC" id="1.4.3.5" evidence="7"/>
<evidence type="ECO:0000256" key="2">
    <source>
        <dbReference type="ARBA" id="ARBA00003691"/>
    </source>
</evidence>
<dbReference type="GO" id="GO:0004733">
    <property type="term" value="F:pyridoxamine phosphate oxidase activity"/>
    <property type="evidence" value="ECO:0007669"/>
    <property type="project" value="UniProtKB-EC"/>
</dbReference>
<dbReference type="WBParaSite" id="PgR042_g070_t01">
    <property type="protein sequence ID" value="PgR042_g070_t01"/>
    <property type="gene ID" value="PgR042_g070"/>
</dbReference>
<keyword evidence="10" id="KW-0560">Oxidoreductase</keyword>
<keyword evidence="9" id="KW-0288">FMN</keyword>
<proteinExistence type="inferred from homology"/>
<evidence type="ECO:0000313" key="18">
    <source>
        <dbReference type="Proteomes" id="UP000887569"/>
    </source>
</evidence>
<evidence type="ECO:0000313" key="19">
    <source>
        <dbReference type="WBParaSite" id="PgR042_g070_t01"/>
    </source>
</evidence>
<dbReference type="Gene3D" id="2.30.110.10">
    <property type="entry name" value="Electron Transport, Fmn-binding Protein, Chain A"/>
    <property type="match status" value="1"/>
</dbReference>
<dbReference type="InterPro" id="IPR019740">
    <property type="entry name" value="Pyridox_Oxase_CS"/>
</dbReference>
<comment type="similarity">
    <text evidence="5">Belongs to the pyridoxamine 5'-phosphate oxidase family.</text>
</comment>
<dbReference type="FunFam" id="2.30.110.10:FF:000020">
    <property type="entry name" value="PNPO isoform 11"/>
    <property type="match status" value="1"/>
</dbReference>
<evidence type="ECO:0000256" key="13">
    <source>
        <dbReference type="ARBA" id="ARBA00052947"/>
    </source>
</evidence>
<dbReference type="InterPro" id="IPR000659">
    <property type="entry name" value="Pyridox_Oxase"/>
</dbReference>
<dbReference type="InterPro" id="IPR011576">
    <property type="entry name" value="Pyridox_Oxase_N"/>
</dbReference>
<evidence type="ECO:0000256" key="14">
    <source>
        <dbReference type="ARBA" id="ARBA00073441"/>
    </source>
</evidence>
<evidence type="ECO:0000256" key="1">
    <source>
        <dbReference type="ARBA" id="ARBA00001917"/>
    </source>
</evidence>
<dbReference type="Proteomes" id="UP000887569">
    <property type="component" value="Unplaced"/>
</dbReference>
<comment type="pathway">
    <text evidence="3">Cofactor metabolism; pyridoxal 5'-phosphate salvage; pyridoxal 5'-phosphate from pyridoxamine 5'-phosphate: step 1/1.</text>
</comment>
<protein>
    <recommendedName>
        <fullName evidence="14">Pyridoxine-5'-phosphate oxidase</fullName>
        <ecNumber evidence="7">1.4.3.5</ecNumber>
    </recommendedName>
    <alternativeName>
        <fullName evidence="15">Pyridoxamine-phosphate oxidase</fullName>
    </alternativeName>
</protein>
<keyword evidence="11" id="KW-0664">Pyridoxine biosynthesis</keyword>
<dbReference type="NCBIfam" id="TIGR00558">
    <property type="entry name" value="pdxH"/>
    <property type="match status" value="1"/>
</dbReference>
<feature type="domain" description="Pyridoxine 5'-phosphate oxidase dimerisation C-terminal" evidence="17">
    <location>
        <begin position="222"/>
        <end position="262"/>
    </location>
</feature>
<evidence type="ECO:0000256" key="9">
    <source>
        <dbReference type="ARBA" id="ARBA00022643"/>
    </source>
</evidence>
<comment type="cofactor">
    <cofactor evidence="1">
        <name>FMN</name>
        <dbReference type="ChEBI" id="CHEBI:58210"/>
    </cofactor>
</comment>
<dbReference type="PANTHER" id="PTHR10851">
    <property type="entry name" value="PYRIDOXINE-5-PHOSPHATE OXIDASE"/>
    <property type="match status" value="1"/>
</dbReference>
<evidence type="ECO:0000256" key="5">
    <source>
        <dbReference type="ARBA" id="ARBA00007301"/>
    </source>
</evidence>
<dbReference type="SUPFAM" id="SSF50475">
    <property type="entry name" value="FMN-binding split barrel"/>
    <property type="match status" value="1"/>
</dbReference>
<sequence length="262" mass="30431">MRRSCRSFYCRCGNSSLAYHCNNVTRRCAIMQSVAGAEKNYGIDIKDWRKPYINKDEPILLEENLPSKDPFEVFDVWFKNIASKTDVSFEEVNAACLSTACANRPSSRMILIKEYDKEGFSFYTNFESKKAQEIKANPQACLLFYWPKVDRQVRIEGKMELLSSELADAYWKSRPVKSRIGSKISTQSAVIPSRQFLIDKKNELVRLAEEKGGDSITRPDSWGGYRLRPDYFEFWQGQSDRIHDRIVFEKSGNEWKIKRLSP</sequence>
<dbReference type="AlphaFoldDB" id="A0A915BJS4"/>
<keyword evidence="18" id="KW-1185">Reference proteome</keyword>
<keyword evidence="8" id="KW-0285">Flavoprotein</keyword>
<evidence type="ECO:0000256" key="3">
    <source>
        <dbReference type="ARBA" id="ARBA00004738"/>
    </source>
</evidence>
<evidence type="ECO:0000256" key="12">
    <source>
        <dbReference type="ARBA" id="ARBA00050530"/>
    </source>
</evidence>
<dbReference type="GO" id="GO:0010181">
    <property type="term" value="F:FMN binding"/>
    <property type="evidence" value="ECO:0007669"/>
    <property type="project" value="InterPro"/>
</dbReference>
<reference evidence="19" key="1">
    <citation type="submission" date="2022-11" db="UniProtKB">
        <authorList>
            <consortium name="WormBaseParasite"/>
        </authorList>
    </citation>
    <scope>IDENTIFICATION</scope>
</reference>
<evidence type="ECO:0000256" key="7">
    <source>
        <dbReference type="ARBA" id="ARBA00012801"/>
    </source>
</evidence>
<evidence type="ECO:0000256" key="11">
    <source>
        <dbReference type="ARBA" id="ARBA00023096"/>
    </source>
</evidence>
<dbReference type="InterPro" id="IPR012349">
    <property type="entry name" value="Split_barrel_FMN-bd"/>
</dbReference>
<dbReference type="PIRSF" id="PIRSF000190">
    <property type="entry name" value="Pyd_amn-ph_oxd"/>
    <property type="match status" value="1"/>
</dbReference>
<dbReference type="PANTHER" id="PTHR10851:SF0">
    <property type="entry name" value="PYRIDOXINE-5'-PHOSPHATE OXIDASE"/>
    <property type="match status" value="1"/>
</dbReference>
<comment type="pathway">
    <text evidence="4">Cofactor metabolism; pyridoxal 5'-phosphate salvage; pyridoxal 5'-phosphate from pyridoxine 5'-phosphate: step 1/1.</text>
</comment>
<dbReference type="Pfam" id="PF01243">
    <property type="entry name" value="PNPOx_N"/>
    <property type="match status" value="1"/>
</dbReference>
<evidence type="ECO:0000259" key="17">
    <source>
        <dbReference type="Pfam" id="PF10590"/>
    </source>
</evidence>
<organism evidence="18 19">
    <name type="scientific">Parascaris univalens</name>
    <name type="common">Nematode worm</name>
    <dbReference type="NCBI Taxonomy" id="6257"/>
    <lineage>
        <taxon>Eukaryota</taxon>
        <taxon>Metazoa</taxon>
        <taxon>Ecdysozoa</taxon>
        <taxon>Nematoda</taxon>
        <taxon>Chromadorea</taxon>
        <taxon>Rhabditida</taxon>
        <taxon>Spirurina</taxon>
        <taxon>Ascaridomorpha</taxon>
        <taxon>Ascaridoidea</taxon>
        <taxon>Ascarididae</taxon>
        <taxon>Parascaris</taxon>
    </lineage>
</organism>
<dbReference type="NCBIfam" id="NF004231">
    <property type="entry name" value="PRK05679.1"/>
    <property type="match status" value="1"/>
</dbReference>
<evidence type="ECO:0000256" key="4">
    <source>
        <dbReference type="ARBA" id="ARBA00005037"/>
    </source>
</evidence>
<dbReference type="InterPro" id="IPR019576">
    <property type="entry name" value="Pyridoxamine_oxidase_dimer_C"/>
</dbReference>
<evidence type="ECO:0000256" key="6">
    <source>
        <dbReference type="ARBA" id="ARBA00011738"/>
    </source>
</evidence>
<evidence type="ECO:0000256" key="10">
    <source>
        <dbReference type="ARBA" id="ARBA00023002"/>
    </source>
</evidence>
<comment type="subunit">
    <text evidence="6">Homodimer.</text>
</comment>
<dbReference type="PROSITE" id="PS01064">
    <property type="entry name" value="PYRIDOX_OXIDASE"/>
    <property type="match status" value="1"/>
</dbReference>
<comment type="catalytic activity">
    <reaction evidence="13">
        <text>pyridoxine 5'-phosphate + O2 = pyridoxal 5'-phosphate + H2O2</text>
        <dbReference type="Rhea" id="RHEA:15149"/>
        <dbReference type="ChEBI" id="CHEBI:15379"/>
        <dbReference type="ChEBI" id="CHEBI:16240"/>
        <dbReference type="ChEBI" id="CHEBI:58589"/>
        <dbReference type="ChEBI" id="CHEBI:597326"/>
        <dbReference type="EC" id="1.4.3.5"/>
    </reaction>
    <physiologicalReaction direction="left-to-right" evidence="13">
        <dbReference type="Rhea" id="RHEA:15150"/>
    </physiologicalReaction>
</comment>
<dbReference type="Pfam" id="PF10590">
    <property type="entry name" value="PNP_phzG_C"/>
    <property type="match status" value="1"/>
</dbReference>
<comment type="catalytic activity">
    <reaction evidence="12">
        <text>pyridoxamine 5'-phosphate + O2 + H2O = pyridoxal 5'-phosphate + H2O2 + NH4(+)</text>
        <dbReference type="Rhea" id="RHEA:15817"/>
        <dbReference type="ChEBI" id="CHEBI:15377"/>
        <dbReference type="ChEBI" id="CHEBI:15379"/>
        <dbReference type="ChEBI" id="CHEBI:16240"/>
        <dbReference type="ChEBI" id="CHEBI:28938"/>
        <dbReference type="ChEBI" id="CHEBI:58451"/>
        <dbReference type="ChEBI" id="CHEBI:597326"/>
        <dbReference type="EC" id="1.4.3.5"/>
    </reaction>
    <physiologicalReaction direction="left-to-right" evidence="12">
        <dbReference type="Rhea" id="RHEA:15818"/>
    </physiologicalReaction>
</comment>
<comment type="function">
    <text evidence="2">Catalyzes the oxidation of either pyridoxine 5'-phosphate (PNP) or pyridoxamine 5'-phosphate (PMP) into pyridoxal 5'-phosphate (PLP).</text>
</comment>
<dbReference type="GO" id="GO:0008615">
    <property type="term" value="P:pyridoxine biosynthetic process"/>
    <property type="evidence" value="ECO:0007669"/>
    <property type="project" value="UniProtKB-KW"/>
</dbReference>
<evidence type="ECO:0000256" key="15">
    <source>
        <dbReference type="ARBA" id="ARBA00077914"/>
    </source>
</evidence>
<accession>A0A915BJS4</accession>
<evidence type="ECO:0000256" key="8">
    <source>
        <dbReference type="ARBA" id="ARBA00022630"/>
    </source>
</evidence>
<feature type="domain" description="Pyridoxamine 5'-phosphate oxidase N-terminal" evidence="16">
    <location>
        <begin position="89"/>
        <end position="197"/>
    </location>
</feature>
<evidence type="ECO:0000259" key="16">
    <source>
        <dbReference type="Pfam" id="PF01243"/>
    </source>
</evidence>